<gene>
    <name evidence="2" type="ORF">EDX97_03785</name>
</gene>
<dbReference type="AlphaFoldDB" id="A0A3N0I3V5"/>
<reference evidence="2 3" key="1">
    <citation type="submission" date="2018-11" db="EMBL/GenBank/DDBJ databases">
        <title>Clostridium sp. nov., a member of the family Erysipelotrichaceae isolated from pig faeces.</title>
        <authorList>
            <person name="Chang Y.-H."/>
        </authorList>
    </citation>
    <scope>NUCLEOTIDE SEQUENCE [LARGE SCALE GENOMIC DNA]</scope>
    <source>
        <strain evidence="2 3">YH-panp20</strain>
    </source>
</reference>
<dbReference type="CDD" id="cd06587">
    <property type="entry name" value="VOC"/>
    <property type="match status" value="1"/>
</dbReference>
<sequence length="138" mass="15221">MTNLIKGIEHICIKCKDKEEFAKVTEFYTTILGMDILRSWGDEEHPYATFDTGNGGIEVFTEDVEDLPQGAIRHFALATDDVDGCVAAVQKAGYPITKGPDTLVLPSDPPYQLRMAFCIGPVGEEIEFFQGFGTPKTE</sequence>
<dbReference type="InterPro" id="IPR004360">
    <property type="entry name" value="Glyas_Fos-R_dOase_dom"/>
</dbReference>
<evidence type="ECO:0000259" key="1">
    <source>
        <dbReference type="PROSITE" id="PS51819"/>
    </source>
</evidence>
<dbReference type="OrthoDB" id="9814858at2"/>
<dbReference type="SUPFAM" id="SSF54593">
    <property type="entry name" value="Glyoxalase/Bleomycin resistance protein/Dihydroxybiphenyl dioxygenase"/>
    <property type="match status" value="1"/>
</dbReference>
<dbReference type="Proteomes" id="UP000276568">
    <property type="component" value="Unassembled WGS sequence"/>
</dbReference>
<dbReference type="PROSITE" id="PS51819">
    <property type="entry name" value="VOC"/>
    <property type="match status" value="1"/>
</dbReference>
<dbReference type="RefSeq" id="WP_128519845.1">
    <property type="nucleotide sequence ID" value="NZ_CAUWBR010000043.1"/>
</dbReference>
<dbReference type="InterPro" id="IPR029068">
    <property type="entry name" value="Glyas_Bleomycin-R_OHBP_Dase"/>
</dbReference>
<dbReference type="InterPro" id="IPR037523">
    <property type="entry name" value="VOC_core"/>
</dbReference>
<dbReference type="Pfam" id="PF00903">
    <property type="entry name" value="Glyoxalase"/>
    <property type="match status" value="1"/>
</dbReference>
<keyword evidence="3" id="KW-1185">Reference proteome</keyword>
<dbReference type="EMBL" id="RJQC01000001">
    <property type="protein sequence ID" value="RNM31685.1"/>
    <property type="molecule type" value="Genomic_DNA"/>
</dbReference>
<organism evidence="2 3">
    <name type="scientific">Absicoccus porci</name>
    <dbReference type="NCBI Taxonomy" id="2486576"/>
    <lineage>
        <taxon>Bacteria</taxon>
        <taxon>Bacillati</taxon>
        <taxon>Bacillota</taxon>
        <taxon>Erysipelotrichia</taxon>
        <taxon>Erysipelotrichales</taxon>
        <taxon>Erysipelotrichaceae</taxon>
        <taxon>Absicoccus</taxon>
    </lineage>
</organism>
<evidence type="ECO:0000313" key="2">
    <source>
        <dbReference type="EMBL" id="RNM31685.1"/>
    </source>
</evidence>
<feature type="domain" description="VOC" evidence="1">
    <location>
        <begin position="7"/>
        <end position="131"/>
    </location>
</feature>
<proteinExistence type="predicted"/>
<protein>
    <submittedName>
        <fullName evidence="2">VOC family protein</fullName>
    </submittedName>
</protein>
<evidence type="ECO:0000313" key="3">
    <source>
        <dbReference type="Proteomes" id="UP000276568"/>
    </source>
</evidence>
<name>A0A3N0I3V5_9FIRM</name>
<dbReference type="Gene3D" id="3.10.180.10">
    <property type="entry name" value="2,3-Dihydroxybiphenyl 1,2-Dioxygenase, domain 1"/>
    <property type="match status" value="1"/>
</dbReference>
<accession>A0A3N0I3V5</accession>
<comment type="caution">
    <text evidence="2">The sequence shown here is derived from an EMBL/GenBank/DDBJ whole genome shotgun (WGS) entry which is preliminary data.</text>
</comment>